<reference evidence="2 3" key="1">
    <citation type="submission" date="2018-06" db="EMBL/GenBank/DDBJ databases">
        <title>Genome Sequence of the Brown Rot Fungal Pathogen Monilinia fructigena.</title>
        <authorList>
            <person name="Landi L."/>
            <person name="De Miccolis Angelini R.M."/>
            <person name="Pollastro S."/>
            <person name="Abate D."/>
            <person name="Faretra F."/>
            <person name="Romanazzi G."/>
        </authorList>
    </citation>
    <scope>NUCLEOTIDE SEQUENCE [LARGE SCALE GENOMIC DNA]</scope>
    <source>
        <strain evidence="2 3">Mfrg269</strain>
    </source>
</reference>
<organism evidence="2 3">
    <name type="scientific">Monilinia fructigena</name>
    <dbReference type="NCBI Taxonomy" id="38457"/>
    <lineage>
        <taxon>Eukaryota</taxon>
        <taxon>Fungi</taxon>
        <taxon>Dikarya</taxon>
        <taxon>Ascomycota</taxon>
        <taxon>Pezizomycotina</taxon>
        <taxon>Leotiomycetes</taxon>
        <taxon>Helotiales</taxon>
        <taxon>Sclerotiniaceae</taxon>
        <taxon>Monilinia</taxon>
    </lineage>
</organism>
<keyword evidence="3" id="KW-1185">Reference proteome</keyword>
<evidence type="ECO:0000256" key="1">
    <source>
        <dbReference type="SAM" id="MobiDB-lite"/>
    </source>
</evidence>
<proteinExistence type="predicted"/>
<gene>
    <name evidence="2" type="ORF">DID88_008849</name>
</gene>
<name>A0A395J6M2_9HELO</name>
<dbReference type="EMBL" id="QKRW01000002">
    <property type="protein sequence ID" value="RAL68137.1"/>
    <property type="molecule type" value="Genomic_DNA"/>
</dbReference>
<dbReference type="Proteomes" id="UP000249056">
    <property type="component" value="Unassembled WGS sequence"/>
</dbReference>
<evidence type="ECO:0000313" key="3">
    <source>
        <dbReference type="Proteomes" id="UP000249056"/>
    </source>
</evidence>
<dbReference type="AlphaFoldDB" id="A0A395J6M2"/>
<dbReference type="OrthoDB" id="5226533at2759"/>
<comment type="caution">
    <text evidence="2">The sequence shown here is derived from an EMBL/GenBank/DDBJ whole genome shotgun (WGS) entry which is preliminary data.</text>
</comment>
<feature type="compositionally biased region" description="Low complexity" evidence="1">
    <location>
        <begin position="115"/>
        <end position="129"/>
    </location>
</feature>
<accession>A0A395J6M2</accession>
<sequence length="163" mass="17086">MTSQIPTNADASGITAEIKALAMSGQENFVPAAEEFEADQAFHTFLTLAPKTSAGYPAAQLSGALTPRKLVDVDHTRAAAGGDGFGEKRVGDEINHAKGLGDIDAGTELRKASRSESMSSEASNNMTSSVGTLNGMSTKRFLRLGPVHSGEAALDDWSEKMVE</sequence>
<feature type="region of interest" description="Disordered" evidence="1">
    <location>
        <begin position="96"/>
        <end position="132"/>
    </location>
</feature>
<evidence type="ECO:0000313" key="2">
    <source>
        <dbReference type="EMBL" id="RAL68137.1"/>
    </source>
</evidence>
<protein>
    <submittedName>
        <fullName evidence="2">Uncharacterized protein</fullName>
    </submittedName>
</protein>
<feature type="compositionally biased region" description="Basic and acidic residues" evidence="1">
    <location>
        <begin position="96"/>
        <end position="114"/>
    </location>
</feature>